<dbReference type="EMBL" id="CAXDID020000064">
    <property type="protein sequence ID" value="CAL6011377.1"/>
    <property type="molecule type" value="Genomic_DNA"/>
</dbReference>
<dbReference type="Proteomes" id="UP001642409">
    <property type="component" value="Unassembled WGS sequence"/>
</dbReference>
<evidence type="ECO:0000313" key="3">
    <source>
        <dbReference type="Proteomes" id="UP001642409"/>
    </source>
</evidence>
<accession>A0ABP1I8N3</accession>
<name>A0ABP1I8N3_9EUKA</name>
<sequence length="107" mass="11881">MKNLIPIHMSSSTDDSSNDDSYIIPIIAGVIILIIIVFSVVQDCLQKMGGLEKGEEYKQLIPQEIKIQSVPAFKELCPDIPVTIVYAPELDADTCPFVPNYENNDLI</sequence>
<keyword evidence="1" id="KW-1133">Transmembrane helix</keyword>
<comment type="caution">
    <text evidence="2">The sequence shown here is derived from an EMBL/GenBank/DDBJ whole genome shotgun (WGS) entry which is preliminary data.</text>
</comment>
<keyword evidence="1" id="KW-0812">Transmembrane</keyword>
<evidence type="ECO:0000256" key="1">
    <source>
        <dbReference type="SAM" id="Phobius"/>
    </source>
</evidence>
<feature type="transmembrane region" description="Helical" evidence="1">
    <location>
        <begin position="22"/>
        <end position="41"/>
    </location>
</feature>
<reference evidence="2 3" key="1">
    <citation type="submission" date="2024-07" db="EMBL/GenBank/DDBJ databases">
        <authorList>
            <person name="Akdeniz Z."/>
        </authorList>
    </citation>
    <scope>NUCLEOTIDE SEQUENCE [LARGE SCALE GENOMIC DNA]</scope>
</reference>
<keyword evidence="3" id="KW-1185">Reference proteome</keyword>
<proteinExistence type="predicted"/>
<gene>
    <name evidence="2" type="ORF">HINF_LOCUS22755</name>
</gene>
<keyword evidence="1" id="KW-0472">Membrane</keyword>
<organism evidence="2 3">
    <name type="scientific">Hexamita inflata</name>
    <dbReference type="NCBI Taxonomy" id="28002"/>
    <lineage>
        <taxon>Eukaryota</taxon>
        <taxon>Metamonada</taxon>
        <taxon>Diplomonadida</taxon>
        <taxon>Hexamitidae</taxon>
        <taxon>Hexamitinae</taxon>
        <taxon>Hexamita</taxon>
    </lineage>
</organism>
<evidence type="ECO:0000313" key="2">
    <source>
        <dbReference type="EMBL" id="CAL6011377.1"/>
    </source>
</evidence>
<protein>
    <submittedName>
        <fullName evidence="2">Hypothetical_protein</fullName>
    </submittedName>
</protein>